<reference evidence="1 2" key="1">
    <citation type="journal article" date="2017" name="BMC Genomics">
        <title>Genomic analysis of methanogenic archaea reveals a shift towards energy conservation.</title>
        <authorList>
            <person name="Gilmore S.P."/>
            <person name="Henske J.K."/>
            <person name="Sexton J.A."/>
            <person name="Solomon K.V."/>
            <person name="Seppala S."/>
            <person name="Yoo J.I."/>
            <person name="Huyett L.M."/>
            <person name="Pressman A."/>
            <person name="Cogan J.Z."/>
            <person name="Kivenson V."/>
            <person name="Peng X."/>
            <person name="Tan Y."/>
            <person name="Valentine D.L."/>
            <person name="O'Malley M.A."/>
        </authorList>
    </citation>
    <scope>NUCLEOTIDE SEQUENCE [LARGE SCALE GENOMIC DNA]</scope>
    <source>
        <strain evidence="1 2">M.o.H.</strain>
    </source>
</reference>
<comment type="caution">
    <text evidence="1">The sequence shown here is derived from an EMBL/GenBank/DDBJ whole genome shotgun (WGS) entry which is preliminary data.</text>
</comment>
<dbReference type="Proteomes" id="UP000217784">
    <property type="component" value="Unassembled WGS sequence"/>
</dbReference>
<dbReference type="RefSeq" id="WP_069582969.1">
    <property type="nucleotide sequence ID" value="NZ_LMVM01000038.1"/>
</dbReference>
<dbReference type="AlphaFoldDB" id="A0A2A2H2D9"/>
<evidence type="ECO:0000313" key="2">
    <source>
        <dbReference type="Proteomes" id="UP000217784"/>
    </source>
</evidence>
<dbReference type="InterPro" id="IPR014729">
    <property type="entry name" value="Rossmann-like_a/b/a_fold"/>
</dbReference>
<dbReference type="Gene3D" id="3.40.50.620">
    <property type="entry name" value="HUPs"/>
    <property type="match status" value="1"/>
</dbReference>
<organism evidence="1 2">
    <name type="scientific">Methanobacterium bryantii</name>
    <dbReference type="NCBI Taxonomy" id="2161"/>
    <lineage>
        <taxon>Archaea</taxon>
        <taxon>Methanobacteriati</taxon>
        <taxon>Methanobacteriota</taxon>
        <taxon>Methanomada group</taxon>
        <taxon>Methanobacteria</taxon>
        <taxon>Methanobacteriales</taxon>
        <taxon>Methanobacteriaceae</taxon>
        <taxon>Methanobacterium</taxon>
    </lineage>
</organism>
<name>A0A2A2H2D9_METBR</name>
<keyword evidence="2" id="KW-1185">Reference proteome</keyword>
<protein>
    <submittedName>
        <fullName evidence="1">ATPase</fullName>
    </submittedName>
</protein>
<dbReference type="OrthoDB" id="33422at2157"/>
<accession>A0A2A2H2D9</accession>
<proteinExistence type="predicted"/>
<evidence type="ECO:0000313" key="1">
    <source>
        <dbReference type="EMBL" id="PAV03552.1"/>
    </source>
</evidence>
<dbReference type="EMBL" id="LMVM01000038">
    <property type="protein sequence ID" value="PAV03552.1"/>
    <property type="molecule type" value="Genomic_DNA"/>
</dbReference>
<gene>
    <name evidence="1" type="ORF">ASJ80_00945</name>
</gene>
<sequence length="222" mass="25978">MTGELVKFLQKIGVDTRFVSIIEDKVYINNLKFSRFSRKREELFKKSFPEVDVIRSKIFQKICMRASRNLAHCIRPKEKIFLIKDDNPRNFALYVILEPYQRKYGIELIFGRSMDEAENLDIDSIALPITLDDEAQNILQLMLDGEKIELLSSNESYNDRKLVYPLINVPKSWIYSWTQNTASSDLNQNYEFSEELLIFLESLVPDVRENLLKSALFTSSKC</sequence>